<evidence type="ECO:0000256" key="5">
    <source>
        <dbReference type="ARBA" id="ARBA00023242"/>
    </source>
</evidence>
<evidence type="ECO:0000256" key="3">
    <source>
        <dbReference type="ARBA" id="ARBA00022771"/>
    </source>
</evidence>
<keyword evidence="3" id="KW-0863">Zinc-finger</keyword>
<dbReference type="WBParaSite" id="jg4039">
    <property type="protein sequence ID" value="jg4039"/>
    <property type="gene ID" value="jg4039"/>
</dbReference>
<evidence type="ECO:0000256" key="1">
    <source>
        <dbReference type="ARBA" id="ARBA00004123"/>
    </source>
</evidence>
<comment type="subcellular location">
    <subcellularLocation>
        <location evidence="1">Nucleus</location>
    </subcellularLocation>
</comment>
<evidence type="ECO:0000313" key="8">
    <source>
        <dbReference type="WBParaSite" id="jg4039"/>
    </source>
</evidence>
<sequence>MQKFAKTIGAQVFFRRKRVNCNCHRLISTPSVRDPTSSKSTVWKRSSYLLNCARAQSTLASNKPDDSFASSEASGKPTAISLVDFLSQNASTSDPLAGQSDTFNAALAVGQFELRFLFPSVFKNRIDEAFVAKIRLQFGADLELFDYGTSECVLRVTCAQEDIQDCMDEVLPKLRSQSEHNTLRGSPKERRVKISFYQGKHSTKPWKGSKSYGYRYDMLLENSKETEMVICNFEGCRTIFARTGCRGLRHHLKTHEVAVAISQAAVDEALLKFAVCSGQPMSIVGNTHFISFLQAFGNFWVESKEAGHLKQAKDVLPSANTLSSRLDTALESVKEGIVKKLATLKTNGGSLTLDFAKNQVDYIAVTAHFIDDDWKKDDFVLLFEPLPLGMTKTSNNVRFLVEEKLSELGMSAEDQRKLYITTDEGSNVDKLGGHNHVPCICHIGPTIAKHTTVPYKKNCVLSNELKTVVLEKASQISPEDACHQPPSKRASFFQSNKPTVVEQEFKAYSVMWDEDPLIFWKSNAKYMPRLSRLAKWVLSVQAFSSASERAFKELRCVLGDFARNRLNPNRTASLVQLRNSFMRRI</sequence>
<dbReference type="GO" id="GO:0005634">
    <property type="term" value="C:nucleus"/>
    <property type="evidence" value="ECO:0007669"/>
    <property type="project" value="UniProtKB-SubCell"/>
</dbReference>
<dbReference type="InterPro" id="IPR012337">
    <property type="entry name" value="RNaseH-like_sf"/>
</dbReference>
<dbReference type="SUPFAM" id="SSF53098">
    <property type="entry name" value="Ribonuclease H-like"/>
    <property type="match status" value="1"/>
</dbReference>
<organism evidence="7 8">
    <name type="scientific">Ditylenchus dipsaci</name>
    <dbReference type="NCBI Taxonomy" id="166011"/>
    <lineage>
        <taxon>Eukaryota</taxon>
        <taxon>Metazoa</taxon>
        <taxon>Ecdysozoa</taxon>
        <taxon>Nematoda</taxon>
        <taxon>Chromadorea</taxon>
        <taxon>Rhabditida</taxon>
        <taxon>Tylenchina</taxon>
        <taxon>Tylenchomorpha</taxon>
        <taxon>Sphaerularioidea</taxon>
        <taxon>Anguinidae</taxon>
        <taxon>Anguininae</taxon>
        <taxon>Ditylenchus</taxon>
    </lineage>
</organism>
<keyword evidence="2" id="KW-0479">Metal-binding</keyword>
<dbReference type="InterPro" id="IPR008906">
    <property type="entry name" value="HATC_C_dom"/>
</dbReference>
<dbReference type="SUPFAM" id="SSF140996">
    <property type="entry name" value="Hermes dimerisation domain"/>
    <property type="match status" value="1"/>
</dbReference>
<dbReference type="Pfam" id="PF05699">
    <property type="entry name" value="Dimer_Tnp_hAT"/>
    <property type="match status" value="1"/>
</dbReference>
<dbReference type="GO" id="GO:0008270">
    <property type="term" value="F:zinc ion binding"/>
    <property type="evidence" value="ECO:0007669"/>
    <property type="project" value="UniProtKB-KW"/>
</dbReference>
<evidence type="ECO:0000256" key="4">
    <source>
        <dbReference type="ARBA" id="ARBA00022833"/>
    </source>
</evidence>
<evidence type="ECO:0000313" key="7">
    <source>
        <dbReference type="Proteomes" id="UP000887574"/>
    </source>
</evidence>
<accession>A0A915ED64</accession>
<evidence type="ECO:0000256" key="2">
    <source>
        <dbReference type="ARBA" id="ARBA00022723"/>
    </source>
</evidence>
<dbReference type="InterPro" id="IPR052035">
    <property type="entry name" value="ZnF_BED_domain_contain"/>
</dbReference>
<feature type="domain" description="HAT C-terminal dimerisation" evidence="6">
    <location>
        <begin position="513"/>
        <end position="578"/>
    </location>
</feature>
<dbReference type="Proteomes" id="UP000887574">
    <property type="component" value="Unplaced"/>
</dbReference>
<dbReference type="PANTHER" id="PTHR46481:SF10">
    <property type="entry name" value="ZINC FINGER BED DOMAIN-CONTAINING PROTEIN 39"/>
    <property type="match status" value="1"/>
</dbReference>
<reference evidence="8" key="1">
    <citation type="submission" date="2022-11" db="UniProtKB">
        <authorList>
            <consortium name="WormBaseParasite"/>
        </authorList>
    </citation>
    <scope>IDENTIFICATION</scope>
</reference>
<dbReference type="GO" id="GO:0046983">
    <property type="term" value="F:protein dimerization activity"/>
    <property type="evidence" value="ECO:0007669"/>
    <property type="project" value="InterPro"/>
</dbReference>
<keyword evidence="5" id="KW-0539">Nucleus</keyword>
<keyword evidence="4" id="KW-0862">Zinc</keyword>
<dbReference type="PANTHER" id="PTHR46481">
    <property type="entry name" value="ZINC FINGER BED DOMAIN-CONTAINING PROTEIN 4"/>
    <property type="match status" value="1"/>
</dbReference>
<name>A0A915ED64_9BILA</name>
<protein>
    <submittedName>
        <fullName evidence="8">HAT C-terminal dimerisation domain-containing protein</fullName>
    </submittedName>
</protein>
<dbReference type="AlphaFoldDB" id="A0A915ED64"/>
<evidence type="ECO:0000259" key="6">
    <source>
        <dbReference type="Pfam" id="PF05699"/>
    </source>
</evidence>
<keyword evidence="7" id="KW-1185">Reference proteome</keyword>
<proteinExistence type="predicted"/>